<evidence type="ECO:0000256" key="2">
    <source>
        <dbReference type="SAM" id="Phobius"/>
    </source>
</evidence>
<organism evidence="3 4">
    <name type="scientific">Rhabdobacter roseus</name>
    <dbReference type="NCBI Taxonomy" id="1655419"/>
    <lineage>
        <taxon>Bacteria</taxon>
        <taxon>Pseudomonadati</taxon>
        <taxon>Bacteroidota</taxon>
        <taxon>Cytophagia</taxon>
        <taxon>Cytophagales</taxon>
        <taxon>Cytophagaceae</taxon>
        <taxon>Rhabdobacter</taxon>
    </lineage>
</organism>
<sequence length="388" mass="44865">MRKSVKIILGIVVLLVIIRLILPYVVLRYVNKVLADMGEYTGHVEDIDLALYRGAYQIKEMNIRKVKGKIKEPFILIPRMDLSVQWKSLFKGKLVAEVEAYSPEINFAFSSDENASQTGADNDWTQVIKDLLPIQINRFAIYDGKIDLTSVVSQPKTDLSMTNFNLQIENIRNVEEEGKKLPSPVRARGTLPGYGGNLVFDADMMLLKQIPDFRYKMSLNDLQLVQLNDVARQYGNVDFEQGTLTLLSEMTLFDGKINGYLKPLTKDMKIFKWKEEDNRSVGKFFTELLAEAGNLLLQNHPKDQVATRIPLQGTIDNIETSFWPILINVLRNAYVEAFRVEFDNTTSIGNTIKAVREERKEKRQERREQRKEERQQKREERKKEKEKN</sequence>
<evidence type="ECO:0008006" key="5">
    <source>
        <dbReference type="Google" id="ProtNLM"/>
    </source>
</evidence>
<keyword evidence="4" id="KW-1185">Reference proteome</keyword>
<dbReference type="EMBL" id="JACHGF010000001">
    <property type="protein sequence ID" value="MBB5282029.1"/>
    <property type="molecule type" value="Genomic_DNA"/>
</dbReference>
<evidence type="ECO:0000313" key="3">
    <source>
        <dbReference type="EMBL" id="MBB5282029.1"/>
    </source>
</evidence>
<dbReference type="RefSeq" id="WP_184169468.1">
    <property type="nucleotide sequence ID" value="NZ_JACHGF010000001.1"/>
</dbReference>
<keyword evidence="2" id="KW-1133">Transmembrane helix</keyword>
<feature type="transmembrane region" description="Helical" evidence="2">
    <location>
        <begin position="7"/>
        <end position="27"/>
    </location>
</feature>
<proteinExistence type="predicted"/>
<reference evidence="3 4" key="1">
    <citation type="submission" date="2020-08" db="EMBL/GenBank/DDBJ databases">
        <title>Genomic Encyclopedia of Type Strains, Phase IV (KMG-IV): sequencing the most valuable type-strain genomes for metagenomic binning, comparative biology and taxonomic classification.</title>
        <authorList>
            <person name="Goeker M."/>
        </authorList>
    </citation>
    <scope>NUCLEOTIDE SEQUENCE [LARGE SCALE GENOMIC DNA]</scope>
    <source>
        <strain evidence="3 4">DSM 105074</strain>
    </source>
</reference>
<dbReference type="InterPro" id="IPR008023">
    <property type="entry name" value="DUF748"/>
</dbReference>
<keyword evidence="2" id="KW-0812">Transmembrane</keyword>
<dbReference type="Proteomes" id="UP000557307">
    <property type="component" value="Unassembled WGS sequence"/>
</dbReference>
<evidence type="ECO:0000256" key="1">
    <source>
        <dbReference type="SAM" id="MobiDB-lite"/>
    </source>
</evidence>
<name>A0A840TQK4_9BACT</name>
<dbReference type="AlphaFoldDB" id="A0A840TQK4"/>
<evidence type="ECO:0000313" key="4">
    <source>
        <dbReference type="Proteomes" id="UP000557307"/>
    </source>
</evidence>
<accession>A0A840TQK4</accession>
<feature type="region of interest" description="Disordered" evidence="1">
    <location>
        <begin position="357"/>
        <end position="388"/>
    </location>
</feature>
<dbReference type="Pfam" id="PF05359">
    <property type="entry name" value="DUF748"/>
    <property type="match status" value="1"/>
</dbReference>
<protein>
    <recommendedName>
        <fullName evidence="5">DUF748 domain-containing protein</fullName>
    </recommendedName>
</protein>
<gene>
    <name evidence="3" type="ORF">HNQ92_000150</name>
</gene>
<comment type="caution">
    <text evidence="3">The sequence shown here is derived from an EMBL/GenBank/DDBJ whole genome shotgun (WGS) entry which is preliminary data.</text>
</comment>
<keyword evidence="2" id="KW-0472">Membrane</keyword>